<proteinExistence type="inferred from homology"/>
<protein>
    <recommendedName>
        <fullName evidence="13">Cysteine--tRNA ligase</fullName>
        <ecNumber evidence="13">6.1.1.16</ecNumber>
    </recommendedName>
    <alternativeName>
        <fullName evidence="13">Cysteinyl-tRNA synthetase</fullName>
        <shortName evidence="13">CysRS</shortName>
    </alternativeName>
</protein>
<reference evidence="16" key="1">
    <citation type="submission" date="2020-10" db="EMBL/GenBank/DDBJ databases">
        <authorList>
            <person name="Gilroy R."/>
        </authorList>
    </citation>
    <scope>NUCLEOTIDE SEQUENCE</scope>
    <source>
        <strain evidence="16">CHK195-11698</strain>
    </source>
</reference>
<dbReference type="GO" id="GO:0004817">
    <property type="term" value="F:cysteine-tRNA ligase activity"/>
    <property type="evidence" value="ECO:0007669"/>
    <property type="project" value="UniProtKB-UniRule"/>
</dbReference>
<evidence type="ECO:0000256" key="3">
    <source>
        <dbReference type="ARBA" id="ARBA00011245"/>
    </source>
</evidence>
<dbReference type="SUPFAM" id="SSF47323">
    <property type="entry name" value="Anticodon-binding domain of a subclass of class I aminoacyl-tRNA synthetases"/>
    <property type="match status" value="1"/>
</dbReference>
<dbReference type="Pfam" id="PF09190">
    <property type="entry name" value="DALR_2"/>
    <property type="match status" value="1"/>
</dbReference>
<feature type="short sequence motif" description="'KMSKS' region" evidence="13">
    <location>
        <begin position="266"/>
        <end position="270"/>
    </location>
</feature>
<dbReference type="SUPFAM" id="SSF52374">
    <property type="entry name" value="Nucleotidylyl transferase"/>
    <property type="match status" value="1"/>
</dbReference>
<comment type="subcellular location">
    <subcellularLocation>
        <location evidence="1 13">Cytoplasm</location>
    </subcellularLocation>
</comment>
<feature type="binding site" evidence="13">
    <location>
        <position position="27"/>
    </location>
    <ligand>
        <name>Zn(2+)</name>
        <dbReference type="ChEBI" id="CHEBI:29105"/>
    </ligand>
</feature>
<dbReference type="GO" id="GO:0005524">
    <property type="term" value="F:ATP binding"/>
    <property type="evidence" value="ECO:0007669"/>
    <property type="project" value="UniProtKB-UniRule"/>
</dbReference>
<evidence type="ECO:0000256" key="6">
    <source>
        <dbReference type="ARBA" id="ARBA00022723"/>
    </source>
</evidence>
<comment type="subunit">
    <text evidence="3 13">Monomer.</text>
</comment>
<keyword evidence="10 13" id="KW-0648">Protein biosynthesis</keyword>
<dbReference type="InterPro" id="IPR015803">
    <property type="entry name" value="Cys-tRNA-ligase"/>
</dbReference>
<dbReference type="InterPro" id="IPR032678">
    <property type="entry name" value="tRNA-synt_1_cat_dom"/>
</dbReference>
<feature type="binding site" evidence="13">
    <location>
        <position position="269"/>
    </location>
    <ligand>
        <name>ATP</name>
        <dbReference type="ChEBI" id="CHEBI:30616"/>
    </ligand>
</feature>
<dbReference type="HAMAP" id="MF_00041">
    <property type="entry name" value="Cys_tRNA_synth"/>
    <property type="match status" value="1"/>
</dbReference>
<feature type="short sequence motif" description="'HIGH' region" evidence="13">
    <location>
        <begin position="29"/>
        <end position="39"/>
    </location>
</feature>
<dbReference type="Gene3D" id="3.40.50.620">
    <property type="entry name" value="HUPs"/>
    <property type="match status" value="1"/>
</dbReference>
<keyword evidence="7 13" id="KW-0547">Nucleotide-binding</keyword>
<accession>A0A9D1HRD5</accession>
<dbReference type="GO" id="GO:0005829">
    <property type="term" value="C:cytosol"/>
    <property type="evidence" value="ECO:0007669"/>
    <property type="project" value="TreeGrafter"/>
</dbReference>
<keyword evidence="6 13" id="KW-0479">Metal-binding</keyword>
<feature type="binding site" evidence="13">
    <location>
        <position position="238"/>
    </location>
    <ligand>
        <name>Zn(2+)</name>
        <dbReference type="ChEBI" id="CHEBI:29105"/>
    </ligand>
</feature>
<evidence type="ECO:0000256" key="7">
    <source>
        <dbReference type="ARBA" id="ARBA00022741"/>
    </source>
</evidence>
<keyword evidence="8 13" id="KW-0862">Zinc</keyword>
<dbReference type="GO" id="GO:0008270">
    <property type="term" value="F:zinc ion binding"/>
    <property type="evidence" value="ECO:0007669"/>
    <property type="project" value="UniProtKB-UniRule"/>
</dbReference>
<dbReference type="GO" id="GO:0006423">
    <property type="term" value="P:cysteinyl-tRNA aminoacylation"/>
    <property type="evidence" value="ECO:0007669"/>
    <property type="project" value="UniProtKB-UniRule"/>
</dbReference>
<dbReference type="Proteomes" id="UP000824175">
    <property type="component" value="Unassembled WGS sequence"/>
</dbReference>
<feature type="domain" description="tRNA synthetases class I catalytic" evidence="14">
    <location>
        <begin position="14"/>
        <end position="313"/>
    </location>
</feature>
<dbReference type="NCBIfam" id="TIGR00435">
    <property type="entry name" value="cysS"/>
    <property type="match status" value="1"/>
</dbReference>
<evidence type="ECO:0000313" key="16">
    <source>
        <dbReference type="EMBL" id="HIU14099.1"/>
    </source>
</evidence>
<comment type="similarity">
    <text evidence="2 13">Belongs to the class-I aminoacyl-tRNA synthetase family.</text>
</comment>
<evidence type="ECO:0000313" key="17">
    <source>
        <dbReference type="Proteomes" id="UP000824175"/>
    </source>
</evidence>
<dbReference type="Pfam" id="PF01406">
    <property type="entry name" value="tRNA-synt_1e"/>
    <property type="match status" value="1"/>
</dbReference>
<dbReference type="InterPro" id="IPR009080">
    <property type="entry name" value="tRNAsynth_Ia_anticodon-bd"/>
</dbReference>
<dbReference type="EMBL" id="DVMJ01000071">
    <property type="protein sequence ID" value="HIU14099.1"/>
    <property type="molecule type" value="Genomic_DNA"/>
</dbReference>
<keyword evidence="4 13" id="KW-0963">Cytoplasm</keyword>
<evidence type="ECO:0000256" key="11">
    <source>
        <dbReference type="ARBA" id="ARBA00023146"/>
    </source>
</evidence>
<sequence>MKVFNTLTNQKENFEVLREGEVSMYVCGPTVYDHAHIGNTRPMIVFDVLRRLLEYRGYEVTYVSNYTDVDDKIIRKAKQEGKSEAEIANTYIAAYEKVRQDLNLKTPTYTPRVTETMPAIIAFIASLVENGSAYVVDGDVYFRVSSVKDYGCLSGIRIEELIEGASERVDGAEKKESPLDFALWKKTDEGIQWDSPWSKGRPGWHTECVVMINQLFEDGRIDIHGGGQDLKFPHHENEIAQSMAYHQHKIANYWMHNQMININNEKMSKSLGNVKWAKDLVAELGVNVYKWLMLSTHYRNPLNFTDDVVNNVKKEVAKVERAISQSALQLQIRRLALDAKPDRAVVDHLAEVLEDDLNTSNGLTCLLDEVKVLNTLLRQKEMDEQALETHFASLQAMAAIFGFAFSYRQLSEEEITLYTQWQALKQAKNFEKADELRSELAKRGIL</sequence>
<dbReference type="InterPro" id="IPR015273">
    <property type="entry name" value="Cys-tRNA-synt_Ia_DALR"/>
</dbReference>
<feature type="domain" description="Cysteinyl-tRNA synthetase class Ia DALR" evidence="15">
    <location>
        <begin position="351"/>
        <end position="405"/>
    </location>
</feature>
<evidence type="ECO:0000256" key="2">
    <source>
        <dbReference type="ARBA" id="ARBA00005594"/>
    </source>
</evidence>
<keyword evidence="11 13" id="KW-0030">Aminoacyl-tRNA synthetase</keyword>
<evidence type="ECO:0000256" key="9">
    <source>
        <dbReference type="ARBA" id="ARBA00022840"/>
    </source>
</evidence>
<gene>
    <name evidence="13" type="primary">cysS</name>
    <name evidence="16" type="ORF">IAD15_08530</name>
</gene>
<comment type="catalytic activity">
    <reaction evidence="12 13">
        <text>tRNA(Cys) + L-cysteine + ATP = L-cysteinyl-tRNA(Cys) + AMP + diphosphate</text>
        <dbReference type="Rhea" id="RHEA:17773"/>
        <dbReference type="Rhea" id="RHEA-COMP:9661"/>
        <dbReference type="Rhea" id="RHEA-COMP:9679"/>
        <dbReference type="ChEBI" id="CHEBI:30616"/>
        <dbReference type="ChEBI" id="CHEBI:33019"/>
        <dbReference type="ChEBI" id="CHEBI:35235"/>
        <dbReference type="ChEBI" id="CHEBI:78442"/>
        <dbReference type="ChEBI" id="CHEBI:78517"/>
        <dbReference type="ChEBI" id="CHEBI:456215"/>
        <dbReference type="EC" id="6.1.1.16"/>
    </reaction>
</comment>
<reference evidence="16" key="2">
    <citation type="journal article" date="2021" name="PeerJ">
        <title>Extensive microbial diversity within the chicken gut microbiome revealed by metagenomics and culture.</title>
        <authorList>
            <person name="Gilroy R."/>
            <person name="Ravi A."/>
            <person name="Getino M."/>
            <person name="Pursley I."/>
            <person name="Horton D.L."/>
            <person name="Alikhan N.F."/>
            <person name="Baker D."/>
            <person name="Gharbi K."/>
            <person name="Hall N."/>
            <person name="Watson M."/>
            <person name="Adriaenssens E.M."/>
            <person name="Foster-Nyarko E."/>
            <person name="Jarju S."/>
            <person name="Secka A."/>
            <person name="Antonio M."/>
            <person name="Oren A."/>
            <person name="Chaudhuri R.R."/>
            <person name="La Ragione R."/>
            <person name="Hildebrand F."/>
            <person name="Pallen M.J."/>
        </authorList>
    </citation>
    <scope>NUCLEOTIDE SEQUENCE</scope>
    <source>
        <strain evidence="16">CHK195-11698</strain>
    </source>
</reference>
<dbReference type="PANTHER" id="PTHR10890">
    <property type="entry name" value="CYSTEINYL-TRNA SYNTHETASE"/>
    <property type="match status" value="1"/>
</dbReference>
<evidence type="ECO:0000256" key="13">
    <source>
        <dbReference type="HAMAP-Rule" id="MF_00041"/>
    </source>
</evidence>
<evidence type="ECO:0000256" key="12">
    <source>
        <dbReference type="ARBA" id="ARBA00047398"/>
    </source>
</evidence>
<dbReference type="CDD" id="cd00672">
    <property type="entry name" value="CysRS_core"/>
    <property type="match status" value="1"/>
</dbReference>
<evidence type="ECO:0000256" key="1">
    <source>
        <dbReference type="ARBA" id="ARBA00004496"/>
    </source>
</evidence>
<evidence type="ECO:0000256" key="8">
    <source>
        <dbReference type="ARBA" id="ARBA00022833"/>
    </source>
</evidence>
<keyword evidence="9 13" id="KW-0067">ATP-binding</keyword>
<evidence type="ECO:0000259" key="14">
    <source>
        <dbReference type="Pfam" id="PF01406"/>
    </source>
</evidence>
<evidence type="ECO:0000259" key="15">
    <source>
        <dbReference type="Pfam" id="PF09190"/>
    </source>
</evidence>
<dbReference type="Gene3D" id="1.20.120.1910">
    <property type="entry name" value="Cysteine-tRNA ligase, C-terminal anti-codon recognition domain"/>
    <property type="match status" value="1"/>
</dbReference>
<comment type="caution">
    <text evidence="16">The sequence shown here is derived from an EMBL/GenBank/DDBJ whole genome shotgun (WGS) entry which is preliminary data.</text>
</comment>
<feature type="binding site" evidence="13">
    <location>
        <position position="234"/>
    </location>
    <ligand>
        <name>Zn(2+)</name>
        <dbReference type="ChEBI" id="CHEBI:29105"/>
    </ligand>
</feature>
<feature type="binding site" evidence="13">
    <location>
        <position position="208"/>
    </location>
    <ligand>
        <name>Zn(2+)</name>
        <dbReference type="ChEBI" id="CHEBI:29105"/>
    </ligand>
</feature>
<dbReference type="EC" id="6.1.1.16" evidence="13"/>
<evidence type="ECO:0000256" key="4">
    <source>
        <dbReference type="ARBA" id="ARBA00022490"/>
    </source>
</evidence>
<evidence type="ECO:0000256" key="10">
    <source>
        <dbReference type="ARBA" id="ARBA00022917"/>
    </source>
</evidence>
<name>A0A9D1HRD5_9FIRM</name>
<dbReference type="FunFam" id="3.40.50.620:FF:000130">
    <property type="entry name" value="Cysteine--tRNA ligase"/>
    <property type="match status" value="1"/>
</dbReference>
<evidence type="ECO:0000256" key="5">
    <source>
        <dbReference type="ARBA" id="ARBA00022598"/>
    </source>
</evidence>
<dbReference type="AlphaFoldDB" id="A0A9D1HRD5"/>
<dbReference type="PRINTS" id="PR00983">
    <property type="entry name" value="TRNASYNTHCYS"/>
</dbReference>
<dbReference type="InterPro" id="IPR014729">
    <property type="entry name" value="Rossmann-like_a/b/a_fold"/>
</dbReference>
<dbReference type="InterPro" id="IPR024909">
    <property type="entry name" value="Cys-tRNA/MSH_ligase"/>
</dbReference>
<keyword evidence="5 13" id="KW-0436">Ligase</keyword>
<organism evidence="16 17">
    <name type="scientific">Candidatus Fimiplasma intestinipullorum</name>
    <dbReference type="NCBI Taxonomy" id="2840825"/>
    <lineage>
        <taxon>Bacteria</taxon>
        <taxon>Bacillati</taxon>
        <taxon>Bacillota</taxon>
        <taxon>Clostridia</taxon>
        <taxon>Eubacteriales</taxon>
        <taxon>Candidatus Fimiplasma</taxon>
    </lineage>
</organism>
<dbReference type="PANTHER" id="PTHR10890:SF3">
    <property type="entry name" value="CYSTEINE--TRNA LIGASE, CYTOPLASMIC"/>
    <property type="match status" value="1"/>
</dbReference>
<comment type="cofactor">
    <cofactor evidence="13">
        <name>Zn(2+)</name>
        <dbReference type="ChEBI" id="CHEBI:29105"/>
    </cofactor>
    <text evidence="13">Binds 1 zinc ion per subunit.</text>
</comment>